<dbReference type="Proteomes" id="UP000019460">
    <property type="component" value="Unassembled WGS sequence"/>
</dbReference>
<evidence type="ECO:0000313" key="1">
    <source>
        <dbReference type="EMBL" id="EXJ14154.1"/>
    </source>
</evidence>
<name>W9V481_9GAMM</name>
<comment type="caution">
    <text evidence="1">The sequence shown here is derived from an EMBL/GenBank/DDBJ whole genome shotgun (WGS) entry which is preliminary data.</text>
</comment>
<evidence type="ECO:0000313" key="2">
    <source>
        <dbReference type="Proteomes" id="UP000019460"/>
    </source>
</evidence>
<proteinExistence type="predicted"/>
<protein>
    <submittedName>
        <fullName evidence="1">Uncharacterized protein</fullName>
    </submittedName>
</protein>
<dbReference type="AlphaFoldDB" id="W9V481"/>
<sequence length="40" mass="4752">MDWAMRETDIGHPDGIGRVSANGWLLEYRPDYLRIYIRKS</sequence>
<organism evidence="1 2">
    <name type="scientific">Imhoffiella purpurea</name>
    <dbReference type="NCBI Taxonomy" id="1249627"/>
    <lineage>
        <taxon>Bacteria</taxon>
        <taxon>Pseudomonadati</taxon>
        <taxon>Pseudomonadota</taxon>
        <taxon>Gammaproteobacteria</taxon>
        <taxon>Chromatiales</taxon>
        <taxon>Chromatiaceae</taxon>
        <taxon>Imhoffiella</taxon>
    </lineage>
</organism>
<reference evidence="1 2" key="1">
    <citation type="submission" date="2012-11" db="EMBL/GenBank/DDBJ databases">
        <title>Genome assembly of Thiorhodococcus sp. AK35.</title>
        <authorList>
            <person name="Nupur N."/>
            <person name="Khatri I."/>
            <person name="Subramanian S."/>
            <person name="Pinnaka A."/>
        </authorList>
    </citation>
    <scope>NUCLEOTIDE SEQUENCE [LARGE SCALE GENOMIC DNA]</scope>
    <source>
        <strain evidence="1 2">AK35</strain>
    </source>
</reference>
<accession>W9V481</accession>
<keyword evidence="2" id="KW-1185">Reference proteome</keyword>
<gene>
    <name evidence="1" type="ORF">D779_2825</name>
</gene>
<dbReference type="EMBL" id="AONC01000045">
    <property type="protein sequence ID" value="EXJ14154.1"/>
    <property type="molecule type" value="Genomic_DNA"/>
</dbReference>